<dbReference type="Proteomes" id="UP000819052">
    <property type="component" value="Unassembled WGS sequence"/>
</dbReference>
<comment type="caution">
    <text evidence="1">The sequence shown here is derived from an EMBL/GenBank/DDBJ whole genome shotgun (WGS) entry which is preliminary data.</text>
</comment>
<dbReference type="RefSeq" id="WP_167081642.1">
    <property type="nucleotide sequence ID" value="NZ_VVIW01000038.1"/>
</dbReference>
<dbReference type="EMBL" id="VVIW01000038">
    <property type="protein sequence ID" value="NHZ44718.1"/>
    <property type="molecule type" value="Genomic_DNA"/>
</dbReference>
<accession>A0ABX0MIL2</accession>
<gene>
    <name evidence="1" type="ORF">F1609_31860</name>
</gene>
<protein>
    <submittedName>
        <fullName evidence="1">Uncharacterized protein</fullName>
    </submittedName>
</protein>
<reference evidence="1 2" key="1">
    <citation type="submission" date="2019-09" db="EMBL/GenBank/DDBJ databases">
        <title>Taxonomy of Antarctic Massilia spp.: description of Massilia rubra sp. nov., Massilia aquatica sp. nov., Massilia mucilaginosa sp. nov., Massilia frigida sp. nov. isolated from streams, lakes and regoliths.</title>
        <authorList>
            <person name="Holochova P."/>
            <person name="Sedlacek I."/>
            <person name="Kralova S."/>
            <person name="Maslanova I."/>
            <person name="Busse H.-J."/>
            <person name="Stankova E."/>
            <person name="Vrbovska V."/>
            <person name="Kovarovic V."/>
            <person name="Bartak M."/>
            <person name="Svec P."/>
            <person name="Pantucek R."/>
        </authorList>
    </citation>
    <scope>NUCLEOTIDE SEQUENCE [LARGE SCALE GENOMIC DNA]</scope>
    <source>
        <strain evidence="1 2">CCM 8693</strain>
    </source>
</reference>
<evidence type="ECO:0000313" key="2">
    <source>
        <dbReference type="Proteomes" id="UP000819052"/>
    </source>
</evidence>
<keyword evidence="2" id="KW-1185">Reference proteome</keyword>
<organism evidence="1 2">
    <name type="scientific">Massilia aquatica</name>
    <dbReference type="NCBI Taxonomy" id="2609000"/>
    <lineage>
        <taxon>Bacteria</taxon>
        <taxon>Pseudomonadati</taxon>
        <taxon>Pseudomonadota</taxon>
        <taxon>Betaproteobacteria</taxon>
        <taxon>Burkholderiales</taxon>
        <taxon>Oxalobacteraceae</taxon>
        <taxon>Telluria group</taxon>
        <taxon>Massilia</taxon>
    </lineage>
</organism>
<name>A0ABX0MIL2_9BURK</name>
<evidence type="ECO:0000313" key="1">
    <source>
        <dbReference type="EMBL" id="NHZ44718.1"/>
    </source>
</evidence>
<sequence>MSGSAATPRTADERFYEIHDCIVQDGVVSDLEDSPFLLATRCFAALLPGGPKKTSKNTPGCAPEQLWDPEGRLHLVGYDGEPSKSHTRLGVRSDEKGVYVTRKNRSALELLTRWLPWKAYKDTLSSMVPASSWGASLHRLLDDARWQTLRSKTFAACGHRCEVCGAAGPLECHELWSYNEPMRIESCGVQRLEKLIGLYSACHETQHLGFAKMSGRLDQALAHLALLNDWTEDQVSRHYRDCAEEFMRRSQSRWMLDLGHIDVDITVRRCWQLNEGLWLSTQGRAGPAVTKLLAVTWRSDGEQHGYASKLSVKLLRNMPQS</sequence>
<proteinExistence type="predicted"/>